<dbReference type="Pfam" id="PF25019">
    <property type="entry name" value="LRR_R13L1-DRL21"/>
    <property type="match status" value="1"/>
</dbReference>
<feature type="domain" description="R13L1/DRL21-like LRR repeat region" evidence="3">
    <location>
        <begin position="246"/>
        <end position="373"/>
    </location>
</feature>
<sequence length="545" mass="62766">MLIQLWMAEGFLQQKVGGQELMENLGNEYFDDLRARGFFQERQNNRYGDIRTCNIHDAFEKVISLYECSVVNASCAEGDNSLIRHFSLVQDSAISTFPKALHHAKKVRTFISYIRTYANIKDLCPNIFLHFKCLRVLDLSNTNVEKVSSSIGNLKQLRYVNLSRTDIVVLPASVTSLHNLQTLKLKRCNRLQELPRDMRNLVNLRHFSISNLGYWTQMPRNIGRLSFLQTLTIFVVAKNKKKGQGIKELEGLNLLQGKLEVRDLENVKNEIEAKEANLRGKDRVRRLELHWTANDYNDGRETVEFVLKGLQPHPNLEILGINHYSGVHFPLWMTSALHIPRLFEMSLRHCNRLEHLSGFGQLPSLRVLKVFEMNRLKCFGDEEILETFPSLNTLILHRLSNLEEWVKSKSLSFSCLEVLSIEDCPRLSTMPAHFPSLKELRLLNCGSMIVNVIAMSNLTSLTSLIIQGFPELTCLPHSLLENCKHLRRLQIRNCHKIEALPQNKEGIQFFCSSSLESLEISDCPALKCARFAWFTFSSEVNYYRL</sequence>
<dbReference type="PANTHER" id="PTHR47186:SF3">
    <property type="entry name" value="OS09G0267800 PROTEIN"/>
    <property type="match status" value="1"/>
</dbReference>
<keyword evidence="5" id="KW-1185">Reference proteome</keyword>
<name>A0A7J7NHB6_9MAGN</name>
<dbReference type="InterPro" id="IPR058922">
    <property type="entry name" value="WHD_DRP"/>
</dbReference>
<evidence type="ECO:0000256" key="1">
    <source>
        <dbReference type="SAM" id="Coils"/>
    </source>
</evidence>
<dbReference type="OrthoDB" id="5279713at2759"/>
<reference evidence="4 5" key="1">
    <citation type="journal article" date="2020" name="IScience">
        <title>Genome Sequencing of the Endangered Kingdonia uniflora (Circaeasteraceae, Ranunculales) Reveals Potential Mechanisms of Evolutionary Specialization.</title>
        <authorList>
            <person name="Sun Y."/>
            <person name="Deng T."/>
            <person name="Zhang A."/>
            <person name="Moore M.J."/>
            <person name="Landis J.B."/>
            <person name="Lin N."/>
            <person name="Zhang H."/>
            <person name="Zhang X."/>
            <person name="Huang J."/>
            <person name="Zhang X."/>
            <person name="Sun H."/>
            <person name="Wang H."/>
        </authorList>
    </citation>
    <scope>NUCLEOTIDE SEQUENCE [LARGE SCALE GENOMIC DNA]</scope>
    <source>
        <strain evidence="4">TB1705</strain>
        <tissue evidence="4">Leaf</tissue>
    </source>
</reference>
<keyword evidence="1" id="KW-0175">Coiled coil</keyword>
<evidence type="ECO:0000313" key="5">
    <source>
        <dbReference type="Proteomes" id="UP000541444"/>
    </source>
</evidence>
<dbReference type="Pfam" id="PF23559">
    <property type="entry name" value="WHD_DRP"/>
    <property type="match status" value="1"/>
</dbReference>
<evidence type="ECO:0000313" key="4">
    <source>
        <dbReference type="EMBL" id="KAF6166575.1"/>
    </source>
</evidence>
<feature type="coiled-coil region" evidence="1">
    <location>
        <begin position="254"/>
        <end position="284"/>
    </location>
</feature>
<accession>A0A7J7NHB6</accession>
<proteinExistence type="predicted"/>
<feature type="domain" description="Disease resistance protein winged helix" evidence="2">
    <location>
        <begin position="2"/>
        <end position="60"/>
    </location>
</feature>
<evidence type="ECO:0000259" key="3">
    <source>
        <dbReference type="Pfam" id="PF25019"/>
    </source>
</evidence>
<dbReference type="Gene3D" id="3.80.10.10">
    <property type="entry name" value="Ribonuclease Inhibitor"/>
    <property type="match status" value="2"/>
</dbReference>
<dbReference type="EMBL" id="JACGCM010000786">
    <property type="protein sequence ID" value="KAF6166575.1"/>
    <property type="molecule type" value="Genomic_DNA"/>
</dbReference>
<dbReference type="PANTHER" id="PTHR47186">
    <property type="entry name" value="LEUCINE-RICH REPEAT-CONTAINING PROTEIN 57"/>
    <property type="match status" value="1"/>
</dbReference>
<gene>
    <name evidence="4" type="ORF">GIB67_005437</name>
</gene>
<organism evidence="4 5">
    <name type="scientific">Kingdonia uniflora</name>
    <dbReference type="NCBI Taxonomy" id="39325"/>
    <lineage>
        <taxon>Eukaryota</taxon>
        <taxon>Viridiplantae</taxon>
        <taxon>Streptophyta</taxon>
        <taxon>Embryophyta</taxon>
        <taxon>Tracheophyta</taxon>
        <taxon>Spermatophyta</taxon>
        <taxon>Magnoliopsida</taxon>
        <taxon>Ranunculales</taxon>
        <taxon>Circaeasteraceae</taxon>
        <taxon>Kingdonia</taxon>
    </lineage>
</organism>
<dbReference type="Proteomes" id="UP000541444">
    <property type="component" value="Unassembled WGS sequence"/>
</dbReference>
<evidence type="ECO:0000259" key="2">
    <source>
        <dbReference type="Pfam" id="PF23559"/>
    </source>
</evidence>
<protein>
    <submittedName>
        <fullName evidence="4">Uncharacterized protein</fullName>
    </submittedName>
</protein>
<dbReference type="InterPro" id="IPR056789">
    <property type="entry name" value="LRR_R13L1-DRL21"/>
</dbReference>
<dbReference type="SUPFAM" id="SSF52058">
    <property type="entry name" value="L domain-like"/>
    <property type="match status" value="1"/>
</dbReference>
<comment type="caution">
    <text evidence="4">The sequence shown here is derived from an EMBL/GenBank/DDBJ whole genome shotgun (WGS) entry which is preliminary data.</text>
</comment>
<dbReference type="InterPro" id="IPR032675">
    <property type="entry name" value="LRR_dom_sf"/>
</dbReference>
<dbReference type="AlphaFoldDB" id="A0A7J7NHB6"/>